<name>A0A1X4GK93_9CYAN</name>
<sequence>MKKLFTRKNRQQVFLTGLILFAVLVFGWRPEVLAQTATPTNVYEYLLQYQPETYDLLKKQLDSAIEDAKQPLAEEVVSDLWALSPNNPQIKWRENNGKIEYLMSSWRYVANPAVDWPVGAKKQLTYQTWFTAVPQVKEFCQKYQPTEPPIPDNIELSLRLQQYLGLVLNKYSSKTHFVEMWVKAEDLIRPCIDQEINDTSCHLLPLPVPDNSPVIKAIYTNSYSNAKKEYYPWSGLGYTYDWGNPQKPHVGPSEFIINPTVEKPVEVEVVSVTSTQEYCHIK</sequence>
<organism evidence="1 2">
    <name type="scientific">Cylindrospermopsis raciborskii CENA303</name>
    <dbReference type="NCBI Taxonomy" id="1170769"/>
    <lineage>
        <taxon>Bacteria</taxon>
        <taxon>Bacillati</taxon>
        <taxon>Cyanobacteriota</taxon>
        <taxon>Cyanophyceae</taxon>
        <taxon>Nostocales</taxon>
        <taxon>Aphanizomenonaceae</taxon>
        <taxon>Cylindrospermopsis</taxon>
    </lineage>
</organism>
<accession>A0A1X4GK93</accession>
<gene>
    <name evidence="1" type="ORF">B7O87_00215</name>
</gene>
<dbReference type="AlphaFoldDB" id="A0A1X4GK93"/>
<comment type="caution">
    <text evidence="1">The sequence shown here is derived from an EMBL/GenBank/DDBJ whole genome shotgun (WGS) entry which is preliminary data.</text>
</comment>
<protein>
    <submittedName>
        <fullName evidence="1">Uncharacterized protein</fullName>
    </submittedName>
</protein>
<dbReference type="EMBL" id="NBYN01000002">
    <property type="protein sequence ID" value="OSO97437.1"/>
    <property type="molecule type" value="Genomic_DNA"/>
</dbReference>
<evidence type="ECO:0000313" key="1">
    <source>
        <dbReference type="EMBL" id="OSO97437.1"/>
    </source>
</evidence>
<evidence type="ECO:0000313" key="2">
    <source>
        <dbReference type="Proteomes" id="UP000192997"/>
    </source>
</evidence>
<proteinExistence type="predicted"/>
<dbReference type="Proteomes" id="UP000192997">
    <property type="component" value="Unassembled WGS sequence"/>
</dbReference>
<dbReference type="RefSeq" id="WP_085726604.1">
    <property type="nucleotide sequence ID" value="NZ_NBYN01000002.1"/>
</dbReference>
<reference evidence="2" key="1">
    <citation type="submission" date="2017-04" db="EMBL/GenBank/DDBJ databases">
        <authorList>
            <person name="Abreu V.A."/>
            <person name="Popin R.V."/>
            <person name="Rigonato J."/>
            <person name="Andreote A.P."/>
            <person name="Schaker P.C."/>
            <person name="Hoff-Risseti C."/>
            <person name="Alvarenga D.O."/>
            <person name="Varani A.M."/>
            <person name="Fiore M.F."/>
        </authorList>
    </citation>
    <scope>NUCLEOTIDE SEQUENCE [LARGE SCALE GENOMIC DNA]</scope>
    <source>
        <strain evidence="2">CENA303</strain>
    </source>
</reference>